<evidence type="ECO:0000313" key="2">
    <source>
        <dbReference type="EMBL" id="CTQ69378.1"/>
    </source>
</evidence>
<proteinExistence type="predicted"/>
<feature type="signal peptide" evidence="1">
    <location>
        <begin position="1"/>
        <end position="22"/>
    </location>
</feature>
<accession>A0A0M7A2T8</accession>
<keyword evidence="3" id="KW-1185">Reference proteome</keyword>
<reference evidence="3" key="1">
    <citation type="submission" date="2015-07" db="EMBL/GenBank/DDBJ databases">
        <authorList>
            <person name="Rodrigo-Torres Lidia"/>
            <person name="Arahal R.David."/>
        </authorList>
    </citation>
    <scope>NUCLEOTIDE SEQUENCE [LARGE SCALE GENOMIC DNA]</scope>
    <source>
        <strain evidence="3">CECT 5112</strain>
    </source>
</reference>
<evidence type="ECO:0000313" key="3">
    <source>
        <dbReference type="Proteomes" id="UP000053235"/>
    </source>
</evidence>
<keyword evidence="1" id="KW-0732">Signal</keyword>
<dbReference type="Proteomes" id="UP000053235">
    <property type="component" value="Unassembled WGS sequence"/>
</dbReference>
<sequence length="139" mass="14393">MKYLLSAVAAGMIFAAGMTAQAQTVGFADAIKILAGSCGSDIDKYCKSATLANNGIGQCLDQNQAKVSQKCNADRVVVANLIAERLAAQKAAPDLCARDATQFCKGVKPGAGHILRCLLKAQPSVSAKCNTAIDLAGYR</sequence>
<dbReference type="AlphaFoldDB" id="A0A0M7A2T8"/>
<dbReference type="PANTHER" id="PTHR11884:SF1">
    <property type="entry name" value="GOLGI APPARATUS PROTEIN 1"/>
    <property type="match status" value="1"/>
</dbReference>
<dbReference type="RefSeq" id="WP_208981284.1">
    <property type="nucleotide sequence ID" value="NZ_CXWD01000007.1"/>
</dbReference>
<dbReference type="EMBL" id="CXWD01000007">
    <property type="protein sequence ID" value="CTQ69378.1"/>
    <property type="molecule type" value="Genomic_DNA"/>
</dbReference>
<evidence type="ECO:0000256" key="1">
    <source>
        <dbReference type="SAM" id="SignalP"/>
    </source>
</evidence>
<dbReference type="STRING" id="388408.LAX5112_02092"/>
<feature type="chain" id="PRO_5005809413" description="Cysteine rich repeat protein" evidence="1">
    <location>
        <begin position="23"/>
        <end position="139"/>
    </location>
</feature>
<gene>
    <name evidence="2" type="ORF">LAX5112_02092</name>
</gene>
<evidence type="ECO:0008006" key="4">
    <source>
        <dbReference type="Google" id="ProtNLM"/>
    </source>
</evidence>
<dbReference type="PANTHER" id="PTHR11884">
    <property type="entry name" value="SELECTIN LIGAND RELATED"/>
    <property type="match status" value="1"/>
</dbReference>
<protein>
    <recommendedName>
        <fullName evidence="4">Cysteine rich repeat protein</fullName>
    </recommendedName>
</protein>
<organism evidence="2 3">
    <name type="scientific">Roseibium alexandrii</name>
    <dbReference type="NCBI Taxonomy" id="388408"/>
    <lineage>
        <taxon>Bacteria</taxon>
        <taxon>Pseudomonadati</taxon>
        <taxon>Pseudomonadota</taxon>
        <taxon>Alphaproteobacteria</taxon>
        <taxon>Hyphomicrobiales</taxon>
        <taxon>Stappiaceae</taxon>
        <taxon>Roseibium</taxon>
    </lineage>
</organism>
<dbReference type="InterPro" id="IPR039728">
    <property type="entry name" value="GLG1"/>
</dbReference>
<name>A0A0M7A2T8_9HYPH</name>